<reference evidence="2" key="2">
    <citation type="journal article" date="2015" name="Data Brief">
        <title>Shoot transcriptome of the giant reed, Arundo donax.</title>
        <authorList>
            <person name="Barrero R.A."/>
            <person name="Guerrero F.D."/>
            <person name="Moolhuijzen P."/>
            <person name="Goolsby J.A."/>
            <person name="Tidwell J."/>
            <person name="Bellgard S.E."/>
            <person name="Bellgard M.I."/>
        </authorList>
    </citation>
    <scope>NUCLEOTIDE SEQUENCE</scope>
    <source>
        <tissue evidence="2">Shoot tissue taken approximately 20 cm above the soil surface</tissue>
    </source>
</reference>
<protein>
    <submittedName>
        <fullName evidence="2">Uncharacterized protein</fullName>
    </submittedName>
</protein>
<name>A0A0A9EDT8_ARUDO</name>
<proteinExistence type="predicted"/>
<reference evidence="2" key="1">
    <citation type="submission" date="2014-09" db="EMBL/GenBank/DDBJ databases">
        <authorList>
            <person name="Magalhaes I.L.F."/>
            <person name="Oliveira U."/>
            <person name="Santos F.R."/>
            <person name="Vidigal T.H.D.A."/>
            <person name="Brescovit A.D."/>
            <person name="Santos A.J."/>
        </authorList>
    </citation>
    <scope>NUCLEOTIDE SEQUENCE</scope>
    <source>
        <tissue evidence="2">Shoot tissue taken approximately 20 cm above the soil surface</tissue>
    </source>
</reference>
<dbReference type="AlphaFoldDB" id="A0A0A9EDT8"/>
<feature type="region of interest" description="Disordered" evidence="1">
    <location>
        <begin position="1"/>
        <end position="21"/>
    </location>
</feature>
<sequence>MRTAQNSSGRTFGKYGTQPRPIDLKIKIREPTTI</sequence>
<organism evidence="2">
    <name type="scientific">Arundo donax</name>
    <name type="common">Giant reed</name>
    <name type="synonym">Donax arundinaceus</name>
    <dbReference type="NCBI Taxonomy" id="35708"/>
    <lineage>
        <taxon>Eukaryota</taxon>
        <taxon>Viridiplantae</taxon>
        <taxon>Streptophyta</taxon>
        <taxon>Embryophyta</taxon>
        <taxon>Tracheophyta</taxon>
        <taxon>Spermatophyta</taxon>
        <taxon>Magnoliopsida</taxon>
        <taxon>Liliopsida</taxon>
        <taxon>Poales</taxon>
        <taxon>Poaceae</taxon>
        <taxon>PACMAD clade</taxon>
        <taxon>Arundinoideae</taxon>
        <taxon>Arundineae</taxon>
        <taxon>Arundo</taxon>
    </lineage>
</organism>
<feature type="compositionally biased region" description="Polar residues" evidence="1">
    <location>
        <begin position="1"/>
        <end position="10"/>
    </location>
</feature>
<accession>A0A0A9EDT8</accession>
<dbReference type="EMBL" id="GBRH01198951">
    <property type="protein sequence ID" value="JAD98944.1"/>
    <property type="molecule type" value="Transcribed_RNA"/>
</dbReference>
<evidence type="ECO:0000256" key="1">
    <source>
        <dbReference type="SAM" id="MobiDB-lite"/>
    </source>
</evidence>
<evidence type="ECO:0000313" key="2">
    <source>
        <dbReference type="EMBL" id="JAD98944.1"/>
    </source>
</evidence>